<dbReference type="Proteomes" id="UP000832011">
    <property type="component" value="Chromosome"/>
</dbReference>
<feature type="coiled-coil region" evidence="1">
    <location>
        <begin position="472"/>
        <end position="528"/>
    </location>
</feature>
<organism evidence="3 4">
    <name type="scientific">Vitreoscilla massiliensis</name>
    <dbReference type="NCBI Taxonomy" id="1689272"/>
    <lineage>
        <taxon>Bacteria</taxon>
        <taxon>Pseudomonadati</taxon>
        <taxon>Pseudomonadota</taxon>
        <taxon>Betaproteobacteria</taxon>
        <taxon>Neisseriales</taxon>
        <taxon>Neisseriaceae</taxon>
        <taxon>Vitreoscilla</taxon>
    </lineage>
</organism>
<dbReference type="EMBL" id="CP091511">
    <property type="protein sequence ID" value="UOO90452.1"/>
    <property type="molecule type" value="Genomic_DNA"/>
</dbReference>
<gene>
    <name evidence="3" type="ORF">LVJ82_05595</name>
</gene>
<feature type="coiled-coil region" evidence="1">
    <location>
        <begin position="232"/>
        <end position="259"/>
    </location>
</feature>
<dbReference type="Gene3D" id="3.40.50.300">
    <property type="entry name" value="P-loop containing nucleotide triphosphate hydrolases"/>
    <property type="match status" value="2"/>
</dbReference>
<dbReference type="InterPro" id="IPR038729">
    <property type="entry name" value="Rad50/SbcC_AAA"/>
</dbReference>
<name>A0ABY4E4M1_9NEIS</name>
<keyword evidence="1" id="KW-0175">Coiled coil</keyword>
<reference evidence="3 4" key="1">
    <citation type="journal article" date="2022" name="Res Sq">
        <title>Evolution of multicellular longitudinally dividing oral cavity symbionts (Neisseriaceae).</title>
        <authorList>
            <person name="Nyongesa S."/>
            <person name="Weber P."/>
            <person name="Bernet E."/>
            <person name="Pullido F."/>
            <person name="Nieckarz M."/>
            <person name="Delaby M."/>
            <person name="Nieves C."/>
            <person name="Viehboeck T."/>
            <person name="Krause N."/>
            <person name="Rivera-Millot A."/>
            <person name="Nakamura A."/>
            <person name="Vischer N."/>
            <person name="VanNieuwenhze M."/>
            <person name="Brun Y."/>
            <person name="Cava F."/>
            <person name="Bulgheresi S."/>
            <person name="Veyrier F."/>
        </authorList>
    </citation>
    <scope>NUCLEOTIDE SEQUENCE [LARGE SCALE GENOMIC DNA]</scope>
    <source>
        <strain evidence="3 4">SN4</strain>
    </source>
</reference>
<dbReference type="Pfam" id="PF13558">
    <property type="entry name" value="SbcC_Walker_B"/>
    <property type="match status" value="1"/>
</dbReference>
<dbReference type="PANTHER" id="PTHR32114:SF2">
    <property type="entry name" value="ABC TRANSPORTER ABCH.3"/>
    <property type="match status" value="1"/>
</dbReference>
<feature type="coiled-coil region" evidence="1">
    <location>
        <begin position="589"/>
        <end position="623"/>
    </location>
</feature>
<accession>A0ABY4E4M1</accession>
<dbReference type="InterPro" id="IPR027417">
    <property type="entry name" value="P-loop_NTPase"/>
</dbReference>
<evidence type="ECO:0000313" key="3">
    <source>
        <dbReference type="EMBL" id="UOO90452.1"/>
    </source>
</evidence>
<evidence type="ECO:0000313" key="4">
    <source>
        <dbReference type="Proteomes" id="UP000832011"/>
    </source>
</evidence>
<dbReference type="RefSeq" id="WP_058355671.1">
    <property type="nucleotide sequence ID" value="NZ_CABKVG010000008.1"/>
</dbReference>
<dbReference type="Pfam" id="PF13476">
    <property type="entry name" value="AAA_23"/>
    <property type="match status" value="1"/>
</dbReference>
<feature type="coiled-coil region" evidence="1">
    <location>
        <begin position="323"/>
        <end position="413"/>
    </location>
</feature>
<dbReference type="PANTHER" id="PTHR32114">
    <property type="entry name" value="ABC TRANSPORTER ABCH.3"/>
    <property type="match status" value="1"/>
</dbReference>
<feature type="domain" description="Rad50/SbcC-type AAA" evidence="2">
    <location>
        <begin position="6"/>
        <end position="208"/>
    </location>
</feature>
<sequence>MKILSLRFANLNSLYGEWSVDFQHRDYVNNGLFAITGPTGAGKSTLLDAMCLGLFGQTPRLKTISKSENEIMSRHSGHCFAEVVFVVGEQAYRSMWSQSRARNKPDGRLQEAKHELAYADSGVLIEEKKSRTVAAIEALTNLNFQRFTRSVLLAQGSFAAFLQASVDERSDMLQQITGTEIYEHISKQVHQNKREAEDALQLLQAALQGMDVLSPEALSQLEQEQSLQERQREHQLQLLSELQLEEQQLQRQALLKQQQADFEAQLSEQQQHMQAFAPQAEQLLRAQKAAILGADFRTVHLLRQQSANVQRSLQELFDAMPELADLQRQQEQAVAQLSVEEQQFQQRYLQQQQVWQQVSALDARIAAEQARSDEWQQQSDEQQHKVAATTQQLQQHQLLLAQQHAQLQQIQDDLNAHRHLASASKLLPQWQQQWQHLQAQRQLAAEQAQHSQDLLVHVQTNQQSQQDQMQYLTFSAERLQQLQDTLQQTETQIAEALAGKQLSEYQLEQDLLQQQLRLLDKIKSLEDERAHLHEGEACPLCGATDHPYINQEDALPQLSDTEQRLRDVKLLIAEVLELQSRLQQRRFNFTALQQQREVRQQEHERLQSEALQLQSAYERAEQKWQHTQAQWQALMQPLQQAWAVLDFQADDDADAFLQQLAAQVHTWSEQQQQWQQLQEACALLNKDHEHLQTQLQHSQHMAQQFASSLHAQQQVLQASIAERLQLFGEVDIEHDQQHWRQQLQHCQLALSTAQNTLQQAHAAYQQKQARYDEQLHMQHQLQTQLQSQEDAWQDLLKLHGFAGEHIWLTQQLPTHVCQELEQEQHLLKQQEAELRQAIKHTLTQLDELQHSVRHTDTTLAANQQAIVDLQAALDHTTQSIGALKQQWQQQQQTMARLAEQQQHIVAQQQECGHWRALHELIGSSDGKKYRLFAQSLTFNQLVQQANRQLQNMSDRYLLKQTDDAPLQLDVIDQYQGGTVRSAKNLSGGESFIVSLALALGLARMSSKTTRIDSLFLDEGFGTLDEDALDVALNALASLQQEGKLIGVISHVAALKERISTQIKVEPKHNGHSVLHGSGISHLAQ</sequence>
<protein>
    <submittedName>
        <fullName evidence="3">AAA family ATPase</fullName>
    </submittedName>
</protein>
<keyword evidence="4" id="KW-1185">Reference proteome</keyword>
<dbReference type="SUPFAM" id="SSF52540">
    <property type="entry name" value="P-loop containing nucleoside triphosphate hydrolases"/>
    <property type="match status" value="1"/>
</dbReference>
<evidence type="ECO:0000259" key="2">
    <source>
        <dbReference type="Pfam" id="PF13476"/>
    </source>
</evidence>
<evidence type="ECO:0000256" key="1">
    <source>
        <dbReference type="SAM" id="Coils"/>
    </source>
</evidence>
<proteinExistence type="predicted"/>